<reference evidence="1" key="2">
    <citation type="submission" date="2009-05" db="EMBL/GenBank/DDBJ databases">
        <title>The complete genome of Brachybacterium faecium DSM 4810.</title>
        <authorList>
            <consortium name="US DOE Joint Genome Institute (JGI-PGF)"/>
            <person name="Lucas S."/>
            <person name="Copeland A."/>
            <person name="Lapidus A."/>
            <person name="Glavina del Rio T."/>
            <person name="Dalin E."/>
            <person name="Tice H."/>
            <person name="Bruce D."/>
            <person name="Goodwin L."/>
            <person name="Pitluck S."/>
            <person name="Kyrpides N."/>
            <person name="Mavromatis K."/>
            <person name="Ivanova N."/>
            <person name="Brettin T."/>
            <person name="Detter J.C."/>
            <person name="Han C."/>
            <person name="Larimer F."/>
            <person name="Land M."/>
            <person name="Hauser L."/>
            <person name="Markowitz V."/>
            <person name="Cheng J.-F."/>
            <person name="Hugenholtz P."/>
            <person name="Woyke T."/>
            <person name="Wu D."/>
            <person name="Pukall R."/>
            <person name="Klenk H.-P."/>
            <person name="Eisen J.A."/>
        </authorList>
    </citation>
    <scope>NUCLEOTIDE SEQUENCE</scope>
    <source>
        <strain>DSM 4810</strain>
    </source>
</reference>
<dbReference type="Gene3D" id="1.10.287.1060">
    <property type="entry name" value="ESAT-6-like"/>
    <property type="match status" value="1"/>
</dbReference>
<keyword evidence="3" id="KW-1185">Reference proteome</keyword>
<evidence type="ECO:0000313" key="3">
    <source>
        <dbReference type="Proteomes" id="UP000001919"/>
    </source>
</evidence>
<accession>C7MEE3</accession>
<dbReference type="Proteomes" id="UP000001919">
    <property type="component" value="Chromosome"/>
</dbReference>
<dbReference type="eggNOG" id="ENOG5031DZ5">
    <property type="taxonomic scope" value="Bacteria"/>
</dbReference>
<evidence type="ECO:0000313" key="2">
    <source>
        <dbReference type="EMBL" id="ACU85952.1"/>
    </source>
</evidence>
<organism evidence="1 3">
    <name type="scientific">Brachybacterium faecium (strain ATCC 43885 / DSM 4810 / JCM 11609 / LMG 19847 / NBRC 14762 / NCIMB 9860 / 6-10)</name>
    <dbReference type="NCBI Taxonomy" id="446465"/>
    <lineage>
        <taxon>Bacteria</taxon>
        <taxon>Bacillati</taxon>
        <taxon>Actinomycetota</taxon>
        <taxon>Actinomycetes</taxon>
        <taxon>Micrococcales</taxon>
        <taxon>Dermabacteraceae</taxon>
        <taxon>Brachybacterium</taxon>
    </lineage>
</organism>
<dbReference type="AlphaFoldDB" id="C7MEE3"/>
<dbReference type="EMBL" id="CP001643">
    <property type="protein sequence ID" value="ACU85952.1"/>
    <property type="molecule type" value="Genomic_DNA"/>
</dbReference>
<dbReference type="PATRIC" id="fig|446465.5.peg.2128"/>
<dbReference type="EMBL" id="CP001643">
    <property type="protein sequence ID" value="ACU85950.1"/>
    <property type="molecule type" value="Genomic_DNA"/>
</dbReference>
<name>C7MEE3_BRAFD</name>
<dbReference type="KEGG" id="bfa:Bfae_21460"/>
<gene>
    <name evidence="1" type="ordered locus">Bfae_21460</name>
    <name evidence="2" type="ordered locus">Bfae_21480</name>
</gene>
<evidence type="ECO:0000313" key="1">
    <source>
        <dbReference type="EMBL" id="ACU85950.1"/>
    </source>
</evidence>
<proteinExistence type="predicted"/>
<reference evidence="1 3" key="1">
    <citation type="journal article" date="2009" name="Stand. Genomic Sci.">
        <title>Complete genome sequence of Brachybacterium faecium type strain (Schefferle 6-10).</title>
        <authorList>
            <person name="Lapidus A."/>
            <person name="Pukall R."/>
            <person name="Labuttii K."/>
            <person name="Copeland A."/>
            <person name="Del Rio T.G."/>
            <person name="Nolan M."/>
            <person name="Chen F."/>
            <person name="Lucas S."/>
            <person name="Tice H."/>
            <person name="Cheng J.F."/>
            <person name="Bruce D."/>
            <person name="Goodwin L."/>
            <person name="Pitluck S."/>
            <person name="Rohde M."/>
            <person name="Goker M."/>
            <person name="Pati A."/>
            <person name="Ivanova N."/>
            <person name="Mavrommatis K."/>
            <person name="Chen A."/>
            <person name="Palaniappan K."/>
            <person name="D'haeseleer P."/>
            <person name="Chain P."/>
            <person name="Bristow J."/>
            <person name="Eisen J.A."/>
            <person name="Markowitz V."/>
            <person name="Hugenholtz P."/>
            <person name="Kyrpides N.C."/>
            <person name="Klenk H.P."/>
        </authorList>
    </citation>
    <scope>NUCLEOTIDE SEQUENCE [LARGE SCALE GENOMIC DNA]</scope>
    <source>
        <strain evidence="3">ATCC 43885 / DSM 4810 / JCM 11609 / LMG 19847 / NBRC 14762 / NCIMB 9860 / 6-10</strain>
        <strain evidence="1">DSM 4810</strain>
    </source>
</reference>
<dbReference type="HOGENOM" id="CLU_177796_0_0_11"/>
<dbReference type="OrthoDB" id="5244663at2"/>
<protein>
    <recommendedName>
        <fullName evidence="4">WXG100 family type VII secretion target</fullName>
    </recommendedName>
</protein>
<dbReference type="KEGG" id="bfa:Bfae_21480"/>
<sequence length="89" mass="9682">MAFKGMNPEEGREVAQGVTEAGSQILELIDGVTQLVNSVEWVGPDYDAYRDEWNSFLSGPVAELVNGLEAKGKELTQHAEEQDVTSNQG</sequence>
<evidence type="ECO:0008006" key="4">
    <source>
        <dbReference type="Google" id="ProtNLM"/>
    </source>
</evidence>